<feature type="signal peptide" evidence="2">
    <location>
        <begin position="1"/>
        <end position="22"/>
    </location>
</feature>
<reference evidence="4" key="1">
    <citation type="journal article" date="2019" name="Int. J. Syst. Evol. Microbiol.">
        <title>The Global Catalogue of Microorganisms (GCM) 10K type strain sequencing project: providing services to taxonomists for standard genome sequencing and annotation.</title>
        <authorList>
            <consortium name="The Broad Institute Genomics Platform"/>
            <consortium name="The Broad Institute Genome Sequencing Center for Infectious Disease"/>
            <person name="Wu L."/>
            <person name="Ma J."/>
        </authorList>
    </citation>
    <scope>NUCLEOTIDE SEQUENCE [LARGE SCALE GENOMIC DNA]</scope>
    <source>
        <strain evidence="4">CGMCC 4.7181</strain>
    </source>
</reference>
<dbReference type="PROSITE" id="PS51257">
    <property type="entry name" value="PROKAR_LIPOPROTEIN"/>
    <property type="match status" value="1"/>
</dbReference>
<sequence>MKLNRRLGISVASVAVAGLALTGCGTGGGDDGASVEESKSITWMSILHSPTTPDANGPVHTALEELTGYDLSFQWVPAANASEKLTAAIASDTLADIVTVSSLGFTSPTIRQAMKSGQFWDVTDYLDDYPNLAAVLSDQVKTDSSIEGRLYGMPQVKEKARYGILVRQDWLDNLGLEVPHTVEELGEVARAFATQDPDGNGQNDTTGFIDRLESFDLGFRNIAGFFGAGSDFELNDNDEVVASFTTDPFKEAMEWYRGVYEDGAVNNEFVTVQKQNQYDAIAQGKGGIVSTGLFEARGFMQLAESANPDTPMEWALINDMTYGDVERRTLSDTRGGIGGWYVFPKSEVKDEDELRAVLQFVNDINSEEAFGIMTNGIEGEHYNIGANGEIETIDEGVWAAEVQPYQSSRITQNLVDFPSSAPYVNEAAEKMAEQEEFVITNPVQSLQSDTYDTRWSEVVTAAKDAYNKYMVGQIDMAGYEEVIDKLRAGDLGKIEAEYTEAYAASNG</sequence>
<name>A0ABQ2N0B6_9MICO</name>
<gene>
    <name evidence="3" type="ORF">GCM10010910_14990</name>
</gene>
<evidence type="ECO:0000313" key="4">
    <source>
        <dbReference type="Proteomes" id="UP000638043"/>
    </source>
</evidence>
<dbReference type="Proteomes" id="UP000638043">
    <property type="component" value="Unassembled WGS sequence"/>
</dbReference>
<dbReference type="RefSeq" id="WP_188700757.1">
    <property type="nucleotide sequence ID" value="NZ_BMMQ01000003.1"/>
</dbReference>
<evidence type="ECO:0000313" key="3">
    <source>
        <dbReference type="EMBL" id="GGO63146.1"/>
    </source>
</evidence>
<organism evidence="3 4">
    <name type="scientific">Microbacterium nanhaiense</name>
    <dbReference type="NCBI Taxonomy" id="1301026"/>
    <lineage>
        <taxon>Bacteria</taxon>
        <taxon>Bacillati</taxon>
        <taxon>Actinomycetota</taxon>
        <taxon>Actinomycetes</taxon>
        <taxon>Micrococcales</taxon>
        <taxon>Microbacteriaceae</taxon>
        <taxon>Microbacterium</taxon>
    </lineage>
</organism>
<proteinExistence type="predicted"/>
<evidence type="ECO:0000256" key="1">
    <source>
        <dbReference type="ARBA" id="ARBA00022729"/>
    </source>
</evidence>
<accession>A0ABQ2N0B6</accession>
<keyword evidence="1 2" id="KW-0732">Signal</keyword>
<dbReference type="InterPro" id="IPR050490">
    <property type="entry name" value="Bact_solute-bd_prot1"/>
</dbReference>
<keyword evidence="4" id="KW-1185">Reference proteome</keyword>
<dbReference type="PANTHER" id="PTHR43649">
    <property type="entry name" value="ARABINOSE-BINDING PROTEIN-RELATED"/>
    <property type="match status" value="1"/>
</dbReference>
<protein>
    <submittedName>
        <fullName evidence="3">Sugar ABC transporter substrate-binding protein</fullName>
    </submittedName>
</protein>
<feature type="chain" id="PRO_5046343034" evidence="2">
    <location>
        <begin position="23"/>
        <end position="507"/>
    </location>
</feature>
<dbReference type="EMBL" id="BMMQ01000003">
    <property type="protein sequence ID" value="GGO63146.1"/>
    <property type="molecule type" value="Genomic_DNA"/>
</dbReference>
<evidence type="ECO:0000256" key="2">
    <source>
        <dbReference type="SAM" id="SignalP"/>
    </source>
</evidence>
<dbReference type="Gene3D" id="3.40.190.10">
    <property type="entry name" value="Periplasmic binding protein-like II"/>
    <property type="match status" value="2"/>
</dbReference>
<dbReference type="PANTHER" id="PTHR43649:SF33">
    <property type="entry name" value="POLYGALACTURONAN_RHAMNOGALACTURONAN-BINDING PROTEIN YTCQ"/>
    <property type="match status" value="1"/>
</dbReference>
<comment type="caution">
    <text evidence="3">The sequence shown here is derived from an EMBL/GenBank/DDBJ whole genome shotgun (WGS) entry which is preliminary data.</text>
</comment>
<dbReference type="SUPFAM" id="SSF53850">
    <property type="entry name" value="Periplasmic binding protein-like II"/>
    <property type="match status" value="1"/>
</dbReference>